<dbReference type="Pfam" id="PF03831">
    <property type="entry name" value="YjdM"/>
    <property type="match status" value="1"/>
</dbReference>
<dbReference type="AlphaFoldDB" id="K2FY56"/>
<evidence type="ECO:0000313" key="2">
    <source>
        <dbReference type="EMBL" id="EKE26832.1"/>
    </source>
</evidence>
<proteinExistence type="predicted"/>
<accession>K2FY56</accession>
<dbReference type="InterPro" id="IPR013988">
    <property type="entry name" value="YjdM_C"/>
</dbReference>
<protein>
    <recommendedName>
        <fullName evidence="1">Protein YjdM C-terminal domain-containing protein</fullName>
    </recommendedName>
</protein>
<sequence length="80" mass="9542">MSKNNNWDFQEDNNIELVVKDCNWNILKSWDTVMAIKDLKVKGSTDIKRGDKFKNIKLTDNTEEIESWKMVLKTEFFKKI</sequence>
<dbReference type="SUPFAM" id="SSF82057">
    <property type="entry name" value="Prokaryotic SH3-related domain"/>
    <property type="match status" value="1"/>
</dbReference>
<dbReference type="EMBL" id="AMFJ01000654">
    <property type="protein sequence ID" value="EKE26832.1"/>
    <property type="molecule type" value="Genomic_DNA"/>
</dbReference>
<feature type="domain" description="Protein YjdM C-terminal" evidence="1">
    <location>
        <begin position="19"/>
        <end position="79"/>
    </location>
</feature>
<name>K2FY56_9BACT</name>
<comment type="caution">
    <text evidence="2">The sequence shown here is derived from an EMBL/GenBank/DDBJ whole genome shotgun (WGS) entry which is preliminary data.</text>
</comment>
<dbReference type="Gene3D" id="2.30.30.40">
    <property type="entry name" value="SH3 Domains"/>
    <property type="match status" value="1"/>
</dbReference>
<reference evidence="2" key="1">
    <citation type="journal article" date="2012" name="Science">
        <title>Fermentation, hydrogen, and sulfur metabolism in multiple uncultivated bacterial phyla.</title>
        <authorList>
            <person name="Wrighton K.C."/>
            <person name="Thomas B.C."/>
            <person name="Sharon I."/>
            <person name="Miller C.S."/>
            <person name="Castelle C.J."/>
            <person name="VerBerkmoes N.C."/>
            <person name="Wilkins M.J."/>
            <person name="Hettich R.L."/>
            <person name="Lipton M.S."/>
            <person name="Williams K.H."/>
            <person name="Long P.E."/>
            <person name="Banfield J.F."/>
        </authorList>
    </citation>
    <scope>NUCLEOTIDE SEQUENCE [LARGE SCALE GENOMIC DNA]</scope>
</reference>
<evidence type="ECO:0000259" key="1">
    <source>
        <dbReference type="Pfam" id="PF03831"/>
    </source>
</evidence>
<gene>
    <name evidence="2" type="ORF">ACD_4C00138G0021</name>
</gene>
<organism evidence="2">
    <name type="scientific">uncultured bacterium</name>
    <name type="common">gcode 4</name>
    <dbReference type="NCBI Taxonomy" id="1234023"/>
    <lineage>
        <taxon>Bacteria</taxon>
        <taxon>environmental samples</taxon>
    </lineage>
</organism>